<evidence type="ECO:0000313" key="2">
    <source>
        <dbReference type="EMBL" id="CAE6866302.1"/>
    </source>
</evidence>
<gene>
    <name evidence="2" type="ORF">R69658_07881</name>
</gene>
<evidence type="ECO:0000313" key="3">
    <source>
        <dbReference type="Proteomes" id="UP000674425"/>
    </source>
</evidence>
<feature type="domain" description="S1 motif" evidence="1">
    <location>
        <begin position="328"/>
        <end position="395"/>
    </location>
</feature>
<reference evidence="2 3" key="1">
    <citation type="submission" date="2021-02" db="EMBL/GenBank/DDBJ databases">
        <authorList>
            <person name="Vanwijnsberghe S."/>
        </authorList>
    </citation>
    <scope>NUCLEOTIDE SEQUENCE [LARGE SCALE GENOMIC DNA]</scope>
    <source>
        <strain evidence="2 3">R-69658</strain>
    </source>
</reference>
<organism evidence="2 3">
    <name type="scientific">Paraburkholderia aspalathi</name>
    <dbReference type="NCBI Taxonomy" id="1324617"/>
    <lineage>
        <taxon>Bacteria</taxon>
        <taxon>Pseudomonadati</taxon>
        <taxon>Pseudomonadota</taxon>
        <taxon>Betaproteobacteria</taxon>
        <taxon>Burkholderiales</taxon>
        <taxon>Burkholderiaceae</taxon>
        <taxon>Paraburkholderia</taxon>
    </lineage>
</organism>
<keyword evidence="3" id="KW-1185">Reference proteome</keyword>
<dbReference type="Proteomes" id="UP000674425">
    <property type="component" value="Unassembled WGS sequence"/>
</dbReference>
<dbReference type="SUPFAM" id="SSF50249">
    <property type="entry name" value="Nucleic acid-binding proteins"/>
    <property type="match status" value="1"/>
</dbReference>
<proteinExistence type="predicted"/>
<dbReference type="Gene3D" id="2.40.50.140">
    <property type="entry name" value="Nucleic acid-binding proteins"/>
    <property type="match status" value="1"/>
</dbReference>
<accession>A0ABN7NCU5</accession>
<protein>
    <recommendedName>
        <fullName evidence="1">S1 motif domain-containing protein</fullName>
    </recommendedName>
</protein>
<dbReference type="PROSITE" id="PS50126">
    <property type="entry name" value="S1"/>
    <property type="match status" value="1"/>
</dbReference>
<dbReference type="InterPro" id="IPR003029">
    <property type="entry name" value="S1_domain"/>
</dbReference>
<dbReference type="InterPro" id="IPR012340">
    <property type="entry name" value="NA-bd_OB-fold"/>
</dbReference>
<evidence type="ECO:0000259" key="1">
    <source>
        <dbReference type="PROSITE" id="PS50126"/>
    </source>
</evidence>
<sequence length="401" mass="45360">MLRGCSFELSRGSKTLDYDLPNGMRVQYGASALSRYLTSILSSVFEHDKYVRRMLVGLTARNIRKALEIFVEFCTSGHIREDEIFKITQKNGVHTLPLDVVSRVLLRMNRRHYDSDFSYLKNLLAADSRDDRPFYFTRLAILRWLHKHFSDSGPSNHPGYFPVSTVKETLAPLGIKVEVLTREIEYLVVAQCITTEDFSISSVSDDMLIRLAPAGFVHLEMLENTSYLAAIAEDTYFDTEDVARRVAGRINNVTSQYSDESTLENAHEVLKYFEDMRSKYNQLPHAYLSSSPFFELTDLSAARAAVDAREKGFVPAPWISGKEKYTVGSEHECVVTSAKTYGVIVELEPGVWGLIHHDTYPPGSNRKYLLQVGDKILATVTSFEAIRTRIGLTYVDHIAGD</sequence>
<comment type="caution">
    <text evidence="2">The sequence shown here is derived from an EMBL/GenBank/DDBJ whole genome shotgun (WGS) entry which is preliminary data.</text>
</comment>
<dbReference type="SMART" id="SM00316">
    <property type="entry name" value="S1"/>
    <property type="match status" value="1"/>
</dbReference>
<name>A0ABN7NCU5_9BURK</name>
<dbReference type="EMBL" id="CAJNAU010000204">
    <property type="protein sequence ID" value="CAE6866302.1"/>
    <property type="molecule type" value="Genomic_DNA"/>
</dbReference>